<protein>
    <submittedName>
        <fullName evidence="1">Uncharacterized protein</fullName>
    </submittedName>
</protein>
<dbReference type="AlphaFoldDB" id="A0A423VZC0"/>
<dbReference type="InParanoid" id="A0A423VZC0"/>
<organism evidence="1 2">
    <name type="scientific">Cytospora leucostoma</name>
    <dbReference type="NCBI Taxonomy" id="1230097"/>
    <lineage>
        <taxon>Eukaryota</taxon>
        <taxon>Fungi</taxon>
        <taxon>Dikarya</taxon>
        <taxon>Ascomycota</taxon>
        <taxon>Pezizomycotina</taxon>
        <taxon>Sordariomycetes</taxon>
        <taxon>Sordariomycetidae</taxon>
        <taxon>Diaporthales</taxon>
        <taxon>Cytosporaceae</taxon>
        <taxon>Cytospora</taxon>
    </lineage>
</organism>
<evidence type="ECO:0000313" key="2">
    <source>
        <dbReference type="Proteomes" id="UP000285146"/>
    </source>
</evidence>
<evidence type="ECO:0000313" key="1">
    <source>
        <dbReference type="EMBL" id="ROV96360.1"/>
    </source>
</evidence>
<keyword evidence="2" id="KW-1185">Reference proteome</keyword>
<proteinExistence type="predicted"/>
<gene>
    <name evidence="1" type="ORF">VPNG_09070</name>
</gene>
<accession>A0A423VZC0</accession>
<sequence length="338" mass="37919">MQNPAYDLFPFGRAMLVDRSNCSLSMHNGHICIQEVSPAAAAQYTCNICKAAHFCSAYCRMLDEHHGWHHLLDLKIQALGAALPVYLPYFLARQLRDRASSRALDILLADPNDINRPMIPALYYQLRMEEEALDFMARACPMPRLTQTEPSRVLTEEEGSLSTPSLSVAMYIAETGEAGLAYAAITALIKMNRFTDMNRARLLNNGGMRAPFCSVRSSYNPGYVDVQAHREAEKEFMSFVTAVLIRQEDFWEKLLREIGAMQDARKAVRHRIPGAIEVERRASVAPTAPPINALFWVLPAWWAASAPGSAGAAHTLVNVLLTQYGFSRQRLPERRCLY</sequence>
<dbReference type="Proteomes" id="UP000285146">
    <property type="component" value="Unassembled WGS sequence"/>
</dbReference>
<dbReference type="EMBL" id="LKEB01000068">
    <property type="protein sequence ID" value="ROV96360.1"/>
    <property type="molecule type" value="Genomic_DNA"/>
</dbReference>
<comment type="caution">
    <text evidence="1">The sequence shown here is derived from an EMBL/GenBank/DDBJ whole genome shotgun (WGS) entry which is preliminary data.</text>
</comment>
<dbReference type="OrthoDB" id="5241457at2759"/>
<reference evidence="1 2" key="1">
    <citation type="submission" date="2015-09" db="EMBL/GenBank/DDBJ databases">
        <title>Host preference determinants of Valsa canker pathogens revealed by comparative genomics.</title>
        <authorList>
            <person name="Yin Z."/>
            <person name="Huang L."/>
        </authorList>
    </citation>
    <scope>NUCLEOTIDE SEQUENCE [LARGE SCALE GENOMIC DNA]</scope>
    <source>
        <strain evidence="1 2">SXYLt</strain>
    </source>
</reference>
<name>A0A423VZC0_9PEZI</name>